<dbReference type="AlphaFoldDB" id="Q24IK9"/>
<feature type="compositionally biased region" description="Basic residues" evidence="1">
    <location>
        <begin position="166"/>
        <end position="175"/>
    </location>
</feature>
<evidence type="ECO:0000313" key="3">
    <source>
        <dbReference type="Proteomes" id="UP000009168"/>
    </source>
</evidence>
<dbReference type="GeneID" id="7840749"/>
<dbReference type="EMBL" id="GG662213">
    <property type="protein sequence ID" value="EAS07616.1"/>
    <property type="molecule type" value="Genomic_DNA"/>
</dbReference>
<evidence type="ECO:0000256" key="1">
    <source>
        <dbReference type="SAM" id="MobiDB-lite"/>
    </source>
</evidence>
<dbReference type="RefSeq" id="XP_001027858.1">
    <property type="nucleotide sequence ID" value="XM_001027858.1"/>
</dbReference>
<accession>Q24IK9</accession>
<feature type="region of interest" description="Disordered" evidence="1">
    <location>
        <begin position="155"/>
        <end position="175"/>
    </location>
</feature>
<dbReference type="Proteomes" id="UP000009168">
    <property type="component" value="Unassembled WGS sequence"/>
</dbReference>
<evidence type="ECO:0000313" key="2">
    <source>
        <dbReference type="EMBL" id="EAS07616.1"/>
    </source>
</evidence>
<dbReference type="HOGENOM" id="CLU_1535554_0_0_1"/>
<keyword evidence="3" id="KW-1185">Reference proteome</keyword>
<protein>
    <submittedName>
        <fullName evidence="2">Transmembrane protein, putative</fullName>
    </submittedName>
</protein>
<sequence length="175" mass="20845">MGDIQINQNRDFLYCLYKKYTTHYYKYANSSTITSISFSLLYHFPFILKQAKFFVIFYTKKCSQFFNVQTEIIITEKKKDNLQLNIATKCAFFLQVDERSVLTFMVNLNINYQKQKQLRNQVSKFLMIIIKNQANERGGNQKDIQRLMDGQIEKELNGKEKNQSANKKRLYGKKR</sequence>
<gene>
    <name evidence="2" type="ORF">TTHERM_00919650</name>
</gene>
<dbReference type="KEGG" id="tet:TTHERM_00919650"/>
<reference evidence="3" key="1">
    <citation type="journal article" date="2006" name="PLoS Biol.">
        <title>Macronuclear genome sequence of the ciliate Tetrahymena thermophila, a model eukaryote.</title>
        <authorList>
            <person name="Eisen J.A."/>
            <person name="Coyne R.S."/>
            <person name="Wu M."/>
            <person name="Wu D."/>
            <person name="Thiagarajan M."/>
            <person name="Wortman J.R."/>
            <person name="Badger J.H."/>
            <person name="Ren Q."/>
            <person name="Amedeo P."/>
            <person name="Jones K.M."/>
            <person name="Tallon L.J."/>
            <person name="Delcher A.L."/>
            <person name="Salzberg S.L."/>
            <person name="Silva J.C."/>
            <person name="Haas B.J."/>
            <person name="Majoros W.H."/>
            <person name="Farzad M."/>
            <person name="Carlton J.M."/>
            <person name="Smith R.K. Jr."/>
            <person name="Garg J."/>
            <person name="Pearlman R.E."/>
            <person name="Karrer K.M."/>
            <person name="Sun L."/>
            <person name="Manning G."/>
            <person name="Elde N.C."/>
            <person name="Turkewitz A.P."/>
            <person name="Asai D.J."/>
            <person name="Wilkes D.E."/>
            <person name="Wang Y."/>
            <person name="Cai H."/>
            <person name="Collins K."/>
            <person name="Stewart B.A."/>
            <person name="Lee S.R."/>
            <person name="Wilamowska K."/>
            <person name="Weinberg Z."/>
            <person name="Ruzzo W.L."/>
            <person name="Wloga D."/>
            <person name="Gaertig J."/>
            <person name="Frankel J."/>
            <person name="Tsao C.-C."/>
            <person name="Gorovsky M.A."/>
            <person name="Keeling P.J."/>
            <person name="Waller R.F."/>
            <person name="Patron N.J."/>
            <person name="Cherry J.M."/>
            <person name="Stover N.A."/>
            <person name="Krieger C.J."/>
            <person name="del Toro C."/>
            <person name="Ryder H.F."/>
            <person name="Williamson S.C."/>
            <person name="Barbeau R.A."/>
            <person name="Hamilton E.P."/>
            <person name="Orias E."/>
        </authorList>
    </citation>
    <scope>NUCLEOTIDE SEQUENCE [LARGE SCALE GENOMIC DNA]</scope>
    <source>
        <strain evidence="3">SB210</strain>
    </source>
</reference>
<keyword evidence="2" id="KW-0472">Membrane</keyword>
<proteinExistence type="predicted"/>
<name>Q24IK9_TETTS</name>
<dbReference type="InParanoid" id="Q24IK9"/>
<organism evidence="2 3">
    <name type="scientific">Tetrahymena thermophila (strain SB210)</name>
    <dbReference type="NCBI Taxonomy" id="312017"/>
    <lineage>
        <taxon>Eukaryota</taxon>
        <taxon>Sar</taxon>
        <taxon>Alveolata</taxon>
        <taxon>Ciliophora</taxon>
        <taxon>Intramacronucleata</taxon>
        <taxon>Oligohymenophorea</taxon>
        <taxon>Hymenostomatida</taxon>
        <taxon>Tetrahymenina</taxon>
        <taxon>Tetrahymenidae</taxon>
        <taxon>Tetrahymena</taxon>
    </lineage>
</organism>
<keyword evidence="2" id="KW-0812">Transmembrane</keyword>